<dbReference type="EMBL" id="MU154538">
    <property type="protein sequence ID" value="KAF9498261.1"/>
    <property type="molecule type" value="Genomic_DNA"/>
</dbReference>
<evidence type="ECO:0000313" key="1">
    <source>
        <dbReference type="EMBL" id="KAF9498261.1"/>
    </source>
</evidence>
<proteinExistence type="predicted"/>
<sequence>MQPLQEPVWRKGPDAQYTRPLLGSELLLHQAHVHGDGMYQVCMGLTLKTSLGADSLIRRFRQALVYLRFVAPLVGATISDDEQTLWIYQPASSSKEVETWARNVFQVINDRLSPADFIQQSTERRLPYISDGDRASQQQCRFFLLTNPEYAFFVHGTHAIFDAHPTFNMFHILLEEIVRLRDVEPYAELPWGREGDNLPPGPATASGCSPVESSQMETLLRMVQTQLDGIVGPTMTFVPSQASYVKVHRIDAVVPPDETGRILSILKSHGYTVTHLVQAASVVAIYLHNKDLHGNHDQNSISLPGNPISLLKYNVAPYNRRSHITSSMAMVPIKVPVELISANDKDVVRSLIPVMEHIKSMYANYTFDPNLPCLHDVLRSNSRSDNSETLTQGPNVGITNIGNVDQMLPQAWYTEGAPTDHAPLIEVDDMLFGHRVGHYPGVIAHAWTMKKRIHYKVQANGSWDEGSLRNFVNRVVNLTTSFE</sequence>
<protein>
    <submittedName>
        <fullName evidence="1">Uncharacterized protein</fullName>
    </submittedName>
</protein>
<dbReference type="OrthoDB" id="2548233at2759"/>
<dbReference type="Gene3D" id="3.30.559.30">
    <property type="entry name" value="Nonribosomal peptide synthetase, condensation domain"/>
    <property type="match status" value="1"/>
</dbReference>
<dbReference type="Gene3D" id="3.30.559.10">
    <property type="entry name" value="Chloramphenicol acetyltransferase-like domain"/>
    <property type="match status" value="1"/>
</dbReference>
<dbReference type="PANTHER" id="PTHR42034">
    <property type="entry name" value="CHROMOSOME 7, WHOLE GENOME SHOTGUN SEQUENCE-RELATED"/>
    <property type="match status" value="1"/>
</dbReference>
<dbReference type="AlphaFoldDB" id="A0A9P6D9L6"/>
<organism evidence="1 2">
    <name type="scientific">Pleurotus eryngii</name>
    <name type="common">Boletus of the steppes</name>
    <dbReference type="NCBI Taxonomy" id="5323"/>
    <lineage>
        <taxon>Eukaryota</taxon>
        <taxon>Fungi</taxon>
        <taxon>Dikarya</taxon>
        <taxon>Basidiomycota</taxon>
        <taxon>Agaricomycotina</taxon>
        <taxon>Agaricomycetes</taxon>
        <taxon>Agaricomycetidae</taxon>
        <taxon>Agaricales</taxon>
        <taxon>Pleurotineae</taxon>
        <taxon>Pleurotaceae</taxon>
        <taxon>Pleurotus</taxon>
    </lineage>
</organism>
<name>A0A9P6D9L6_PLEER</name>
<gene>
    <name evidence="1" type="ORF">BDN71DRAFT_1443568</name>
</gene>
<dbReference type="InterPro" id="IPR023213">
    <property type="entry name" value="CAT-like_dom_sf"/>
</dbReference>
<keyword evidence="2" id="KW-1185">Reference proteome</keyword>
<dbReference type="PANTHER" id="PTHR42034:SF1">
    <property type="entry name" value="CONDENSATION DOMAIN-CONTAINING PROTEIN"/>
    <property type="match status" value="1"/>
</dbReference>
<comment type="caution">
    <text evidence="1">The sequence shown here is derived from an EMBL/GenBank/DDBJ whole genome shotgun (WGS) entry which is preliminary data.</text>
</comment>
<reference evidence="1" key="1">
    <citation type="submission" date="2020-11" db="EMBL/GenBank/DDBJ databases">
        <authorList>
            <consortium name="DOE Joint Genome Institute"/>
            <person name="Ahrendt S."/>
            <person name="Riley R."/>
            <person name="Andreopoulos W."/>
            <person name="Labutti K."/>
            <person name="Pangilinan J."/>
            <person name="Ruiz-Duenas F.J."/>
            <person name="Barrasa J.M."/>
            <person name="Sanchez-Garcia M."/>
            <person name="Camarero S."/>
            <person name="Miyauchi S."/>
            <person name="Serrano A."/>
            <person name="Linde D."/>
            <person name="Babiker R."/>
            <person name="Drula E."/>
            <person name="Ayuso-Fernandez I."/>
            <person name="Pacheco R."/>
            <person name="Padilla G."/>
            <person name="Ferreira P."/>
            <person name="Barriuso J."/>
            <person name="Kellner H."/>
            <person name="Castanera R."/>
            <person name="Alfaro M."/>
            <person name="Ramirez L."/>
            <person name="Pisabarro A.G."/>
            <person name="Kuo A."/>
            <person name="Tritt A."/>
            <person name="Lipzen A."/>
            <person name="He G."/>
            <person name="Yan M."/>
            <person name="Ng V."/>
            <person name="Cullen D."/>
            <person name="Martin F."/>
            <person name="Rosso M.-N."/>
            <person name="Henrissat B."/>
            <person name="Hibbett D."/>
            <person name="Martinez A.T."/>
            <person name="Grigoriev I.V."/>
        </authorList>
    </citation>
    <scope>NUCLEOTIDE SEQUENCE</scope>
    <source>
        <strain evidence="1">ATCC 90797</strain>
    </source>
</reference>
<accession>A0A9P6D9L6</accession>
<evidence type="ECO:0000313" key="2">
    <source>
        <dbReference type="Proteomes" id="UP000807025"/>
    </source>
</evidence>
<dbReference type="Proteomes" id="UP000807025">
    <property type="component" value="Unassembled WGS sequence"/>
</dbReference>